<gene>
    <name evidence="2" type="ORF">C7M84_008685</name>
</gene>
<feature type="compositionally biased region" description="Acidic residues" evidence="1">
    <location>
        <begin position="444"/>
        <end position="480"/>
    </location>
</feature>
<feature type="region of interest" description="Disordered" evidence="1">
    <location>
        <begin position="928"/>
        <end position="947"/>
    </location>
</feature>
<feature type="compositionally biased region" description="Acidic residues" evidence="1">
    <location>
        <begin position="93"/>
        <end position="113"/>
    </location>
</feature>
<protein>
    <submittedName>
        <fullName evidence="2">Rab family GTPase</fullName>
    </submittedName>
</protein>
<feature type="compositionally biased region" description="Acidic residues" evidence="1">
    <location>
        <begin position="1"/>
        <end position="18"/>
    </location>
</feature>
<feature type="compositionally biased region" description="Basic and acidic residues" evidence="1">
    <location>
        <begin position="173"/>
        <end position="182"/>
    </location>
</feature>
<organism evidence="2 3">
    <name type="scientific">Penaeus vannamei</name>
    <name type="common">Whiteleg shrimp</name>
    <name type="synonym">Litopenaeus vannamei</name>
    <dbReference type="NCBI Taxonomy" id="6689"/>
    <lineage>
        <taxon>Eukaryota</taxon>
        <taxon>Metazoa</taxon>
        <taxon>Ecdysozoa</taxon>
        <taxon>Arthropoda</taxon>
        <taxon>Crustacea</taxon>
        <taxon>Multicrustacea</taxon>
        <taxon>Malacostraca</taxon>
        <taxon>Eumalacostraca</taxon>
        <taxon>Eucarida</taxon>
        <taxon>Decapoda</taxon>
        <taxon>Dendrobranchiata</taxon>
        <taxon>Penaeoidea</taxon>
        <taxon>Penaeidae</taxon>
        <taxon>Penaeus</taxon>
    </lineage>
</organism>
<feature type="compositionally biased region" description="Acidic residues" evidence="1">
    <location>
        <begin position="499"/>
        <end position="510"/>
    </location>
</feature>
<feature type="compositionally biased region" description="Low complexity" evidence="1">
    <location>
        <begin position="1311"/>
        <end position="1325"/>
    </location>
</feature>
<evidence type="ECO:0000313" key="3">
    <source>
        <dbReference type="Proteomes" id="UP000283509"/>
    </source>
</evidence>
<feature type="region of interest" description="Disordered" evidence="1">
    <location>
        <begin position="1448"/>
        <end position="1470"/>
    </location>
</feature>
<dbReference type="OrthoDB" id="6380138at2759"/>
<feature type="compositionally biased region" description="Acidic residues" evidence="1">
    <location>
        <begin position="547"/>
        <end position="561"/>
    </location>
</feature>
<feature type="compositionally biased region" description="Basic and acidic residues" evidence="1">
    <location>
        <begin position="485"/>
        <end position="498"/>
    </location>
</feature>
<reference evidence="2 3" key="1">
    <citation type="submission" date="2018-04" db="EMBL/GenBank/DDBJ databases">
        <authorList>
            <person name="Zhang X."/>
            <person name="Yuan J."/>
            <person name="Li F."/>
            <person name="Xiang J."/>
        </authorList>
    </citation>
    <scope>NUCLEOTIDE SEQUENCE [LARGE SCALE GENOMIC DNA]</scope>
    <source>
        <tissue evidence="2">Muscle</tissue>
    </source>
</reference>
<feature type="region of interest" description="Disordered" evidence="1">
    <location>
        <begin position="1310"/>
        <end position="1350"/>
    </location>
</feature>
<accession>A0A3R7QAJ6</accession>
<feature type="compositionally biased region" description="Acidic residues" evidence="1">
    <location>
        <begin position="239"/>
        <end position="261"/>
    </location>
</feature>
<feature type="compositionally biased region" description="Acidic residues" evidence="1">
    <location>
        <begin position="524"/>
        <end position="534"/>
    </location>
</feature>
<proteinExistence type="predicted"/>
<feature type="compositionally biased region" description="Polar residues" evidence="1">
    <location>
        <begin position="1516"/>
        <end position="1529"/>
    </location>
</feature>
<feature type="compositionally biased region" description="Basic and acidic residues" evidence="1">
    <location>
        <begin position="429"/>
        <end position="443"/>
    </location>
</feature>
<feature type="region of interest" description="Disordered" evidence="1">
    <location>
        <begin position="1363"/>
        <end position="1402"/>
    </location>
</feature>
<feature type="region of interest" description="Disordered" evidence="1">
    <location>
        <begin position="1516"/>
        <end position="1538"/>
    </location>
</feature>
<feature type="compositionally biased region" description="Basic and acidic residues" evidence="1">
    <location>
        <begin position="228"/>
        <end position="238"/>
    </location>
</feature>
<sequence>MAEEEEKTLESNEEEDLQESYKEKTTADEEEDMQEAEEVNVLKSEEEDKQESNEDENRQESNEEKTTADEDEDTQEVDEGKSTANKEENRQEAEEDDMQEDEVESTMADEDDRQESNEKKTTADEDEDTQQADEGNIMANEEEGRQESSEDEDRRESNEFEDRQESTEDEDRQESTDEKTTADEGEDSQETDERNIMANEEEDRQEAEEGDMQEDEEENIMADEEADRQESTEEKTTADEDEDMQEVEEGNITANEEEDKPGDEVGSMADEEYHNQESNEEKSTADEDEDMLEADEGNITANEEEDRQEAEDDMQVDEEENTMANEGDDRQESNEERATDDEGEDSQEADERNIVANEEEDRQEAKEDDQQEDEEENIMADEEDDRQESTDEKTTADEDEDRQEVEEGNITANEEEDKPGDEVGSMADEEYHNQESNEEKSTADEDEDMLEVEEGDITANEEEDRQESEESDKQVDEEENIMANEDDRQESNEEKTTTDDEDEDTQEADEGNVMVNEDRHEYEENIMADEEDDIQGSNEERNTAEDDRQEAEEENMLEDEDKNIMADEEKDMQMSEEESRQESKEENTNKEDIAEKSPVLGQKHRKRMPSLDGLEIKKTTPERNSPNSDAERTPPDNSGEVQTSVMGVPTAMEATNKSGSCVIILLFLLCVKQAGWVLKVAGELATLHPLTKRTDKWQGDAEVQLRLKLPTIMEEEKLEETLLRPIMTAQPPLYSPLLPPQQHTYAMPHASPSAGSTYFANLSESMRGGLSEMIPGTSDSLYKEVGHLGRQGQGTGITHSSKPCDGSTDPRQYTMEVCQRRLPQEGVYNGGSYPSCGGEVTRPSHTTHHEQRAAYEDYSRMGVYTEDGSGRGWEGMGNCGTSRSTAAANHTTHPYTYSYTDCRLDAAWNKCVAGMGIGGAMAGTSGENFPSQEHQVDSPQVKSTARGTTSHTLAVNVNMGMPSGDASMTRSHYDYQPLPGAQIPPFLPYLTPLNYQQVTEVVDRRVETRTDHRAVNRSDVQNCAGQGASTSSRHLEQAAAPSEKHVVHSLPPAGNVAPPMSHTQPTDTQRNVSGHISTTAGSHNTHQECLGQNKNIVVDQVQSCTHMNLKKKTSEAGTDNQLCGSCSGGTTIAETQQGTISNASMIGSGVLVVPAEGVIPCPIESLVAAVAKNEPSTSFKKKRAEEEDSMTSGGEGLVCLVCDLVIEGTSSHHDGGQRGTASCEETVAACSIDSLATVMSKMSVGDKLGSLVGTVLPRHLLHSTAICSKCFHLINELEILEHRLSLYSSYNTRLCSCTISIHTKAQLPQDQTGHQLQGMQLQHQQQQHHHIPVQQPQQNHIAIHHQQQQKNHVNPIINSTVAQLEQPQQQQPQQQQPQQQQQQPPSQQAQPQSQQPLSKPATNDNTLVFVDCDIDIEDCDCNLISDPPASIKDTSHEEELQECSDMVEEEEPKISSSEVSQITSPESVDIGSVGSVCQQKEDIGIHSEDVIDEPPDSHSQEQTSGQGYITVETPENNEAESSPIVSSTVVRDEPRKVEEATEYHKPTLLAKNVKSKKHAKLQICRQCDQVKVEQYALFVAKLWLGELISRTTCIVTQEPKHTPAPSAVQPFIIALTSIIM</sequence>
<feature type="compositionally biased region" description="Polar residues" evidence="1">
    <location>
        <begin position="1021"/>
        <end position="1032"/>
    </location>
</feature>
<feature type="compositionally biased region" description="Basic and acidic residues" evidence="1">
    <location>
        <begin position="78"/>
        <end position="92"/>
    </location>
</feature>
<feature type="compositionally biased region" description="Acidic residues" evidence="1">
    <location>
        <begin position="286"/>
        <end position="321"/>
    </location>
</feature>
<dbReference type="Proteomes" id="UP000283509">
    <property type="component" value="Unassembled WGS sequence"/>
</dbReference>
<feature type="compositionally biased region" description="Basic and acidic residues" evidence="1">
    <location>
        <begin position="271"/>
        <end position="285"/>
    </location>
</feature>
<dbReference type="EMBL" id="QCYY01002090">
    <property type="protein sequence ID" value="ROT72916.1"/>
    <property type="molecule type" value="Genomic_DNA"/>
</dbReference>
<feature type="compositionally biased region" description="Acidic residues" evidence="1">
    <location>
        <begin position="199"/>
        <end position="227"/>
    </location>
</feature>
<feature type="region of interest" description="Disordered" evidence="1">
    <location>
        <begin position="1"/>
        <end position="643"/>
    </location>
</feature>
<feature type="compositionally biased region" description="Basic and acidic residues" evidence="1">
    <location>
        <begin position="142"/>
        <end position="166"/>
    </location>
</feature>
<feature type="compositionally biased region" description="Acidic residues" evidence="1">
    <location>
        <begin position="28"/>
        <end position="38"/>
    </location>
</feature>
<feature type="compositionally biased region" description="Low complexity" evidence="1">
    <location>
        <begin position="1366"/>
        <end position="1396"/>
    </location>
</feature>
<dbReference type="STRING" id="6689.A0A3R7QAJ6"/>
<keyword evidence="3" id="KW-1185">Reference proteome</keyword>
<reference evidence="2 3" key="2">
    <citation type="submission" date="2019-01" db="EMBL/GenBank/DDBJ databases">
        <title>The decoding of complex shrimp genome reveals the adaptation for benthos swimmer, frequently molting mechanism and breeding impact on genome.</title>
        <authorList>
            <person name="Sun Y."/>
            <person name="Gao Y."/>
            <person name="Yu Y."/>
        </authorList>
    </citation>
    <scope>NUCLEOTIDE SEQUENCE [LARGE SCALE GENOMIC DNA]</scope>
    <source>
        <tissue evidence="2">Muscle</tissue>
    </source>
</reference>
<feature type="compositionally biased region" description="Basic and acidic residues" evidence="1">
    <location>
        <begin position="562"/>
        <end position="595"/>
    </location>
</feature>
<feature type="compositionally biased region" description="Polar residues" evidence="1">
    <location>
        <begin position="1454"/>
        <end position="1466"/>
    </location>
</feature>
<feature type="compositionally biased region" description="Acidic residues" evidence="1">
    <location>
        <begin position="338"/>
        <end position="348"/>
    </location>
</feature>
<feature type="compositionally biased region" description="Acidic residues" evidence="1">
    <location>
        <begin position="357"/>
        <end position="386"/>
    </location>
</feature>
<feature type="compositionally biased region" description="Low complexity" evidence="1">
    <location>
        <begin position="1332"/>
        <end position="1350"/>
    </location>
</feature>
<name>A0A3R7QAJ6_PENVA</name>
<feature type="compositionally biased region" description="Basic and acidic residues" evidence="1">
    <location>
        <begin position="387"/>
        <end position="396"/>
    </location>
</feature>
<evidence type="ECO:0000256" key="1">
    <source>
        <dbReference type="SAM" id="MobiDB-lite"/>
    </source>
</evidence>
<feature type="compositionally biased region" description="Basic and acidic residues" evidence="1">
    <location>
        <begin position="43"/>
        <end position="68"/>
    </location>
</feature>
<comment type="caution">
    <text evidence="2">The sequence shown here is derived from an EMBL/GenBank/DDBJ whole genome shotgun (WGS) entry which is preliminary data.</text>
</comment>
<evidence type="ECO:0000313" key="2">
    <source>
        <dbReference type="EMBL" id="ROT72916.1"/>
    </source>
</evidence>
<feature type="compositionally biased region" description="Acidic residues" evidence="1">
    <location>
        <begin position="397"/>
        <end position="419"/>
    </location>
</feature>
<feature type="compositionally biased region" description="Basic and acidic residues" evidence="1">
    <location>
        <begin position="114"/>
        <end position="123"/>
    </location>
</feature>
<feature type="compositionally biased region" description="Basic and acidic residues" evidence="1">
    <location>
        <begin position="327"/>
        <end position="337"/>
    </location>
</feature>
<feature type="region of interest" description="Disordered" evidence="1">
    <location>
        <begin position="1021"/>
        <end position="1043"/>
    </location>
</feature>